<evidence type="ECO:0000313" key="1">
    <source>
        <dbReference type="EMBL" id="POW21070.1"/>
    </source>
</evidence>
<organism evidence="1 2">
    <name type="scientific">Puccinia striiformis</name>
    <dbReference type="NCBI Taxonomy" id="27350"/>
    <lineage>
        <taxon>Eukaryota</taxon>
        <taxon>Fungi</taxon>
        <taxon>Dikarya</taxon>
        <taxon>Basidiomycota</taxon>
        <taxon>Pucciniomycotina</taxon>
        <taxon>Pucciniomycetes</taxon>
        <taxon>Pucciniales</taxon>
        <taxon>Pucciniaceae</taxon>
        <taxon>Puccinia</taxon>
    </lineage>
</organism>
<reference evidence="1 2" key="1">
    <citation type="submission" date="2017-12" db="EMBL/GenBank/DDBJ databases">
        <title>Gene loss provides genomic basis for host adaptation in cereal stripe rust fungi.</title>
        <authorList>
            <person name="Xia C."/>
        </authorList>
    </citation>
    <scope>NUCLEOTIDE SEQUENCE [LARGE SCALE GENOMIC DNA]</scope>
    <source>
        <strain evidence="1 2">93TX-2</strain>
    </source>
</reference>
<reference evidence="2" key="2">
    <citation type="journal article" date="2018" name="BMC Genomics">
        <title>Genomic insights into host adaptation between the wheat stripe rust pathogen (Puccinia striiformis f. sp. tritici) and the barley stripe rust pathogen (Puccinia striiformis f. sp. hordei).</title>
        <authorList>
            <person name="Xia C."/>
            <person name="Wang M."/>
            <person name="Yin C."/>
            <person name="Cornejo O.E."/>
            <person name="Hulbert S.H."/>
            <person name="Chen X."/>
        </authorList>
    </citation>
    <scope>NUCLEOTIDE SEQUENCE [LARGE SCALE GENOMIC DNA]</scope>
    <source>
        <strain evidence="2">93TX-2</strain>
    </source>
</reference>
<gene>
    <name evidence="1" type="ORF">PSHT_02780</name>
</gene>
<protein>
    <submittedName>
        <fullName evidence="1">Uncharacterized protein</fullName>
    </submittedName>
</protein>
<dbReference type="PANTHER" id="PTHR35871:SF1">
    <property type="entry name" value="CXC1-LIKE CYSTEINE CLUSTER ASSOCIATED WITH KDZ TRANSPOSASES DOMAIN-CONTAINING PROTEIN"/>
    <property type="match status" value="1"/>
</dbReference>
<comment type="caution">
    <text evidence="1">The sequence shown here is derived from an EMBL/GenBank/DDBJ whole genome shotgun (WGS) entry which is preliminary data.</text>
</comment>
<name>A0A2S4WH01_9BASI</name>
<proteinExistence type="predicted"/>
<sequence length="177" mass="19812">MAEYKQKLKKNPQFKYNSANIANLNEYNELWRDFPIKHIKAPSNAAAVATTQSAICRLVCEGAPQQPQSGIHLAKKIIKQAKSIICWNSGSDPNSTQESPKRRSVIVTSMEGAEEANSIGTLDRGSSDKIHSENLSLLKRISTKQERSSLVITITLPQNLNLKNEYNKSIYRRQGEL</sequence>
<dbReference type="AlphaFoldDB" id="A0A2S4WH01"/>
<evidence type="ECO:0000313" key="2">
    <source>
        <dbReference type="Proteomes" id="UP000238274"/>
    </source>
</evidence>
<dbReference type="Proteomes" id="UP000238274">
    <property type="component" value="Unassembled WGS sequence"/>
</dbReference>
<reference evidence="2" key="3">
    <citation type="journal article" date="2018" name="Mol. Plant Microbe Interact.">
        <title>Genome sequence resources for the wheat stripe rust pathogen (Puccinia striiformis f. sp. tritici) and the barley stripe rust pathogen (Puccinia striiformis f. sp. hordei).</title>
        <authorList>
            <person name="Xia C."/>
            <person name="Wang M."/>
            <person name="Yin C."/>
            <person name="Cornejo O.E."/>
            <person name="Hulbert S.H."/>
            <person name="Chen X."/>
        </authorList>
    </citation>
    <scope>NUCLEOTIDE SEQUENCE [LARGE SCALE GENOMIC DNA]</scope>
    <source>
        <strain evidence="2">93TX-2</strain>
    </source>
</reference>
<dbReference type="VEuPathDB" id="FungiDB:PSHT_02780"/>
<dbReference type="PANTHER" id="PTHR35871">
    <property type="entry name" value="EXPRESSED PROTEIN"/>
    <property type="match status" value="1"/>
</dbReference>
<accession>A0A2S4WH01</accession>
<keyword evidence="2" id="KW-1185">Reference proteome</keyword>
<dbReference type="EMBL" id="PKSM01000025">
    <property type="protein sequence ID" value="POW21070.1"/>
    <property type="molecule type" value="Genomic_DNA"/>
</dbReference>
<dbReference type="VEuPathDB" id="FungiDB:PSTT_06773"/>